<evidence type="ECO:0008006" key="6">
    <source>
        <dbReference type="Google" id="ProtNLM"/>
    </source>
</evidence>
<keyword evidence="5" id="KW-1185">Reference proteome</keyword>
<gene>
    <name evidence="4" type="ORF">Dsin_013002</name>
</gene>
<keyword evidence="2" id="KW-0217">Developmental protein</keyword>
<dbReference type="Pfam" id="PF02519">
    <property type="entry name" value="Auxin_inducible"/>
    <property type="match status" value="1"/>
</dbReference>
<dbReference type="InterPro" id="IPR003676">
    <property type="entry name" value="SAUR_fam"/>
</dbReference>
<keyword evidence="3" id="KW-0341">Growth regulation</keyword>
<dbReference type="PANTHER" id="PTHR31374">
    <property type="entry name" value="AUXIN-INDUCED PROTEIN-LIKE-RELATED"/>
    <property type="match status" value="1"/>
</dbReference>
<dbReference type="AlphaFoldDB" id="A0AAE0AJ81"/>
<name>A0AAE0AJ81_9ROSI</name>
<dbReference type="GO" id="GO:0009733">
    <property type="term" value="P:response to auxin"/>
    <property type="evidence" value="ECO:0007669"/>
    <property type="project" value="InterPro"/>
</dbReference>
<comment type="similarity">
    <text evidence="1">Belongs to the ARG7 family.</text>
</comment>
<evidence type="ECO:0000313" key="4">
    <source>
        <dbReference type="EMBL" id="KAK3219032.1"/>
    </source>
</evidence>
<dbReference type="EMBL" id="JANJYJ010000004">
    <property type="protein sequence ID" value="KAK3219032.1"/>
    <property type="molecule type" value="Genomic_DNA"/>
</dbReference>
<protein>
    <recommendedName>
        <fullName evidence="6">Small auxin up regulated protein</fullName>
    </recommendedName>
</protein>
<dbReference type="Proteomes" id="UP001281410">
    <property type="component" value="Unassembled WGS sequence"/>
</dbReference>
<evidence type="ECO:0000256" key="2">
    <source>
        <dbReference type="ARBA" id="ARBA00022473"/>
    </source>
</evidence>
<evidence type="ECO:0000256" key="1">
    <source>
        <dbReference type="ARBA" id="ARBA00006974"/>
    </source>
</evidence>
<comment type="caution">
    <text evidence="4">The sequence shown here is derived from an EMBL/GenBank/DDBJ whole genome shotgun (WGS) entry which is preliminary data.</text>
</comment>
<proteinExistence type="inferred from homology"/>
<sequence length="160" mass="18785">MISVNPSKMMQHVYLINKPKKIFRLWWSWAHPHNNHHYYKKTATITAKKHYLLEAGHENSKESLFIGSELSDGKRAPKANEDVSKGFLAVYVGPELRRFMIPMTYLSIPEFRVLMDSVAEEYGFDHQGRLQIPCEEQDFEDILHKCVTMDQMMCKSKKKH</sequence>
<dbReference type="PANTHER" id="PTHR31374:SF139">
    <property type="entry name" value="OS02G0143300 PROTEIN"/>
    <property type="match status" value="1"/>
</dbReference>
<evidence type="ECO:0000256" key="3">
    <source>
        <dbReference type="ARBA" id="ARBA00022604"/>
    </source>
</evidence>
<organism evidence="4 5">
    <name type="scientific">Dipteronia sinensis</name>
    <dbReference type="NCBI Taxonomy" id="43782"/>
    <lineage>
        <taxon>Eukaryota</taxon>
        <taxon>Viridiplantae</taxon>
        <taxon>Streptophyta</taxon>
        <taxon>Embryophyta</taxon>
        <taxon>Tracheophyta</taxon>
        <taxon>Spermatophyta</taxon>
        <taxon>Magnoliopsida</taxon>
        <taxon>eudicotyledons</taxon>
        <taxon>Gunneridae</taxon>
        <taxon>Pentapetalae</taxon>
        <taxon>rosids</taxon>
        <taxon>malvids</taxon>
        <taxon>Sapindales</taxon>
        <taxon>Sapindaceae</taxon>
        <taxon>Hippocastanoideae</taxon>
        <taxon>Acereae</taxon>
        <taxon>Dipteronia</taxon>
    </lineage>
</organism>
<evidence type="ECO:0000313" key="5">
    <source>
        <dbReference type="Proteomes" id="UP001281410"/>
    </source>
</evidence>
<reference evidence="4" key="1">
    <citation type="journal article" date="2023" name="Plant J.">
        <title>Genome sequences and population genomics provide insights into the demographic history, inbreeding, and mutation load of two 'living fossil' tree species of Dipteronia.</title>
        <authorList>
            <person name="Feng Y."/>
            <person name="Comes H.P."/>
            <person name="Chen J."/>
            <person name="Zhu S."/>
            <person name="Lu R."/>
            <person name="Zhang X."/>
            <person name="Li P."/>
            <person name="Qiu J."/>
            <person name="Olsen K.M."/>
            <person name="Qiu Y."/>
        </authorList>
    </citation>
    <scope>NUCLEOTIDE SEQUENCE</scope>
    <source>
        <strain evidence="4">NBL</strain>
    </source>
</reference>
<accession>A0AAE0AJ81</accession>